<dbReference type="Proteomes" id="UP000694941">
    <property type="component" value="Unplaced"/>
</dbReference>
<dbReference type="GeneID" id="106467056"/>
<evidence type="ECO:0000256" key="1">
    <source>
        <dbReference type="ARBA" id="ARBA00021125"/>
    </source>
</evidence>
<evidence type="ECO:0000313" key="5">
    <source>
        <dbReference type="Proteomes" id="UP000694941"/>
    </source>
</evidence>
<feature type="repeat" description="WD" evidence="4">
    <location>
        <begin position="161"/>
        <end position="203"/>
    </location>
</feature>
<accession>A0ABM1T4R2</accession>
<keyword evidence="3" id="KW-0677">Repeat</keyword>
<dbReference type="InterPro" id="IPR036322">
    <property type="entry name" value="WD40_repeat_dom_sf"/>
</dbReference>
<keyword evidence="5" id="KW-1185">Reference proteome</keyword>
<proteinExistence type="predicted"/>
<dbReference type="InterPro" id="IPR039328">
    <property type="entry name" value="WDR89"/>
</dbReference>
<evidence type="ECO:0000256" key="4">
    <source>
        <dbReference type="PROSITE-ProRule" id="PRU00221"/>
    </source>
</evidence>
<evidence type="ECO:0000313" key="6">
    <source>
        <dbReference type="RefSeq" id="XP_022250868.1"/>
    </source>
</evidence>
<dbReference type="PANTHER" id="PTHR22889">
    <property type="entry name" value="WD REPEAT-CONTAINING PROTEIN 89"/>
    <property type="match status" value="1"/>
</dbReference>
<dbReference type="RefSeq" id="XP_022250868.1">
    <property type="nucleotide sequence ID" value="XM_022395160.1"/>
</dbReference>
<dbReference type="SMART" id="SM00320">
    <property type="entry name" value="WD40"/>
    <property type="match status" value="3"/>
</dbReference>
<dbReference type="PANTHER" id="PTHR22889:SF0">
    <property type="entry name" value="WD REPEAT-CONTAINING PROTEIN 89"/>
    <property type="match status" value="1"/>
</dbReference>
<dbReference type="Gene3D" id="2.130.10.10">
    <property type="entry name" value="YVTN repeat-like/Quinoprotein amine dehydrogenase"/>
    <property type="match status" value="1"/>
</dbReference>
<keyword evidence="2 4" id="KW-0853">WD repeat</keyword>
<protein>
    <recommendedName>
        <fullName evidence="1">WD repeat-containing protein 89</fullName>
    </recommendedName>
</protein>
<dbReference type="PROSITE" id="PS50082">
    <property type="entry name" value="WD_REPEATS_2"/>
    <property type="match status" value="1"/>
</dbReference>
<feature type="non-terminal residue" evidence="6">
    <location>
        <position position="217"/>
    </location>
</feature>
<dbReference type="InterPro" id="IPR001680">
    <property type="entry name" value="WD40_rpt"/>
</dbReference>
<dbReference type="SUPFAM" id="SSF50978">
    <property type="entry name" value="WD40 repeat-like"/>
    <property type="match status" value="1"/>
</dbReference>
<reference evidence="6" key="1">
    <citation type="submission" date="2025-08" db="UniProtKB">
        <authorList>
            <consortium name="RefSeq"/>
        </authorList>
    </citation>
    <scope>IDENTIFICATION</scope>
    <source>
        <tissue evidence="6">Muscle</tissue>
    </source>
</reference>
<organism evidence="5 6">
    <name type="scientific">Limulus polyphemus</name>
    <name type="common">Atlantic horseshoe crab</name>
    <dbReference type="NCBI Taxonomy" id="6850"/>
    <lineage>
        <taxon>Eukaryota</taxon>
        <taxon>Metazoa</taxon>
        <taxon>Ecdysozoa</taxon>
        <taxon>Arthropoda</taxon>
        <taxon>Chelicerata</taxon>
        <taxon>Merostomata</taxon>
        <taxon>Xiphosura</taxon>
        <taxon>Limulidae</taxon>
        <taxon>Limulus</taxon>
    </lineage>
</organism>
<gene>
    <name evidence="6" type="primary">LOC106467056</name>
</gene>
<sequence>MTAHDAVKSMYSLSSSINMKGEAQEELYILDLVISRSSNPLVATSLSDGNIQLFKLEGLQKTDSIKRHGEVLTGIRFSHENPQILWSSCSDGKICCWDLRQEINKPVKELKDTSDNEVKPISCFDVDLSDTFVCGGTELINEDSFLLFWDVRTSQLLGGYWDSHTDDITEVRYHPYKRDVLASGSTDGLINIFDVKETTEEDALQLTLNSNSSVVSN</sequence>
<name>A0ABM1T4R2_LIMPO</name>
<evidence type="ECO:0000256" key="2">
    <source>
        <dbReference type="ARBA" id="ARBA00022574"/>
    </source>
</evidence>
<dbReference type="InterPro" id="IPR015943">
    <property type="entry name" value="WD40/YVTN_repeat-like_dom_sf"/>
</dbReference>
<evidence type="ECO:0000256" key="3">
    <source>
        <dbReference type="ARBA" id="ARBA00022737"/>
    </source>
</evidence>
<dbReference type="Pfam" id="PF00400">
    <property type="entry name" value="WD40"/>
    <property type="match status" value="2"/>
</dbReference>